<dbReference type="InterPro" id="IPR016032">
    <property type="entry name" value="Sig_transdc_resp-reg_C-effctor"/>
</dbReference>
<reference evidence="8 9" key="1">
    <citation type="submission" date="2019-03" db="EMBL/GenBank/DDBJ databases">
        <title>Genomic Encyclopedia of Type Strains, Phase III (KMG-III): the genomes of soil and plant-associated and newly described type strains.</title>
        <authorList>
            <person name="Whitman W."/>
        </authorList>
    </citation>
    <scope>NUCLEOTIDE SEQUENCE [LARGE SCALE GENOMIC DNA]</scope>
    <source>
        <strain evidence="8 9">VKM Ac-2575</strain>
    </source>
</reference>
<keyword evidence="1 5" id="KW-0597">Phosphoprotein</keyword>
<dbReference type="PROSITE" id="PS00622">
    <property type="entry name" value="HTH_LUXR_1"/>
    <property type="match status" value="1"/>
</dbReference>
<keyword evidence="2" id="KW-0805">Transcription regulation</keyword>
<dbReference type="GO" id="GO:0006355">
    <property type="term" value="P:regulation of DNA-templated transcription"/>
    <property type="evidence" value="ECO:0007669"/>
    <property type="project" value="InterPro"/>
</dbReference>
<dbReference type="CDD" id="cd06170">
    <property type="entry name" value="LuxR_C_like"/>
    <property type="match status" value="1"/>
</dbReference>
<dbReference type="SUPFAM" id="SSF52172">
    <property type="entry name" value="CheY-like"/>
    <property type="match status" value="1"/>
</dbReference>
<feature type="modified residue" description="4-aspartylphosphate" evidence="5">
    <location>
        <position position="55"/>
    </location>
</feature>
<evidence type="ECO:0000256" key="4">
    <source>
        <dbReference type="ARBA" id="ARBA00023163"/>
    </source>
</evidence>
<organism evidence="8 9">
    <name type="scientific">Kribbella voronezhensis</name>
    <dbReference type="NCBI Taxonomy" id="2512212"/>
    <lineage>
        <taxon>Bacteria</taxon>
        <taxon>Bacillati</taxon>
        <taxon>Actinomycetota</taxon>
        <taxon>Actinomycetes</taxon>
        <taxon>Propionibacteriales</taxon>
        <taxon>Kribbellaceae</taxon>
        <taxon>Kribbella</taxon>
    </lineage>
</organism>
<evidence type="ECO:0000256" key="1">
    <source>
        <dbReference type="ARBA" id="ARBA00022553"/>
    </source>
</evidence>
<dbReference type="PRINTS" id="PR00038">
    <property type="entry name" value="HTHLUXR"/>
</dbReference>
<protein>
    <submittedName>
        <fullName evidence="8">DNA-binding NarL/FixJ family response regulator</fullName>
    </submittedName>
</protein>
<dbReference type="AlphaFoldDB" id="A0A4R7T9Q0"/>
<keyword evidence="9" id="KW-1185">Reference proteome</keyword>
<evidence type="ECO:0000313" key="8">
    <source>
        <dbReference type="EMBL" id="TDU88086.1"/>
    </source>
</evidence>
<dbReference type="SMART" id="SM00448">
    <property type="entry name" value="REC"/>
    <property type="match status" value="1"/>
</dbReference>
<dbReference type="Pfam" id="PF00196">
    <property type="entry name" value="GerE"/>
    <property type="match status" value="1"/>
</dbReference>
<evidence type="ECO:0000259" key="6">
    <source>
        <dbReference type="PROSITE" id="PS50043"/>
    </source>
</evidence>
<dbReference type="Pfam" id="PF00072">
    <property type="entry name" value="Response_reg"/>
    <property type="match status" value="1"/>
</dbReference>
<dbReference type="InterPro" id="IPR058245">
    <property type="entry name" value="NreC/VraR/RcsB-like_REC"/>
</dbReference>
<feature type="domain" description="HTH luxR-type" evidence="6">
    <location>
        <begin position="150"/>
        <end position="215"/>
    </location>
</feature>
<dbReference type="PROSITE" id="PS50043">
    <property type="entry name" value="HTH_LUXR_2"/>
    <property type="match status" value="1"/>
</dbReference>
<dbReference type="PROSITE" id="PS50110">
    <property type="entry name" value="RESPONSE_REGULATORY"/>
    <property type="match status" value="1"/>
</dbReference>
<dbReference type="RefSeq" id="WP_133977769.1">
    <property type="nucleotide sequence ID" value="NZ_SOCE01000001.1"/>
</dbReference>
<dbReference type="CDD" id="cd17535">
    <property type="entry name" value="REC_NarL-like"/>
    <property type="match status" value="1"/>
</dbReference>
<dbReference type="SUPFAM" id="SSF46894">
    <property type="entry name" value="C-terminal effector domain of the bipartite response regulators"/>
    <property type="match status" value="1"/>
</dbReference>
<evidence type="ECO:0000259" key="7">
    <source>
        <dbReference type="PROSITE" id="PS50110"/>
    </source>
</evidence>
<evidence type="ECO:0000256" key="3">
    <source>
        <dbReference type="ARBA" id="ARBA00023125"/>
    </source>
</evidence>
<evidence type="ECO:0000313" key="9">
    <source>
        <dbReference type="Proteomes" id="UP000295151"/>
    </source>
</evidence>
<keyword evidence="3 8" id="KW-0238">DNA-binding</keyword>
<keyword evidence="4" id="KW-0804">Transcription</keyword>
<dbReference type="InterPro" id="IPR039420">
    <property type="entry name" value="WalR-like"/>
</dbReference>
<dbReference type="Gene3D" id="3.40.50.2300">
    <property type="match status" value="1"/>
</dbReference>
<evidence type="ECO:0000256" key="5">
    <source>
        <dbReference type="PROSITE-ProRule" id="PRU00169"/>
    </source>
</evidence>
<dbReference type="InterPro" id="IPR001789">
    <property type="entry name" value="Sig_transdc_resp-reg_receiver"/>
</dbReference>
<dbReference type="InterPro" id="IPR000792">
    <property type="entry name" value="Tscrpt_reg_LuxR_C"/>
</dbReference>
<evidence type="ECO:0000256" key="2">
    <source>
        <dbReference type="ARBA" id="ARBA00023015"/>
    </source>
</evidence>
<sequence length="217" mass="22948">MTVRLLLVDDDPLVRAGLAAMLGGVPELELVGQAGDGREAVDAVRDLQPDVVLMDIGMPVLDGVAATAAIRRRTDPPAVIMLTTFGSDEYLLSALRAGASGYLLKDAAPTEIVDAVLRVAADESVLSARSTRQLMDYVSSTDRDGRREAAVTTLGVLTGRERDVALAVAQGKSNAEIADELDLGIATVKTHLTRALSKLDLNNRVQLAILAHDARLV</sequence>
<comment type="caution">
    <text evidence="8">The sequence shown here is derived from an EMBL/GenBank/DDBJ whole genome shotgun (WGS) entry which is preliminary data.</text>
</comment>
<dbReference type="InterPro" id="IPR011006">
    <property type="entry name" value="CheY-like_superfamily"/>
</dbReference>
<dbReference type="GO" id="GO:0003677">
    <property type="term" value="F:DNA binding"/>
    <property type="evidence" value="ECO:0007669"/>
    <property type="project" value="UniProtKB-KW"/>
</dbReference>
<dbReference type="OrthoDB" id="9808843at2"/>
<dbReference type="PANTHER" id="PTHR43214:SF24">
    <property type="entry name" value="TRANSCRIPTIONAL REGULATORY PROTEIN NARL-RELATED"/>
    <property type="match status" value="1"/>
</dbReference>
<dbReference type="GO" id="GO:0000160">
    <property type="term" value="P:phosphorelay signal transduction system"/>
    <property type="evidence" value="ECO:0007669"/>
    <property type="project" value="InterPro"/>
</dbReference>
<accession>A0A4R7T9Q0</accession>
<name>A0A4R7T9Q0_9ACTN</name>
<feature type="domain" description="Response regulatory" evidence="7">
    <location>
        <begin position="4"/>
        <end position="120"/>
    </location>
</feature>
<dbReference type="Proteomes" id="UP000295151">
    <property type="component" value="Unassembled WGS sequence"/>
</dbReference>
<dbReference type="EMBL" id="SOCE01000001">
    <property type="protein sequence ID" value="TDU88086.1"/>
    <property type="molecule type" value="Genomic_DNA"/>
</dbReference>
<gene>
    <name evidence="8" type="ORF">EV138_1625</name>
</gene>
<dbReference type="PANTHER" id="PTHR43214">
    <property type="entry name" value="TWO-COMPONENT RESPONSE REGULATOR"/>
    <property type="match status" value="1"/>
</dbReference>
<proteinExistence type="predicted"/>
<dbReference type="SMART" id="SM00421">
    <property type="entry name" value="HTH_LUXR"/>
    <property type="match status" value="1"/>
</dbReference>